<feature type="transmembrane region" description="Helical" evidence="1">
    <location>
        <begin position="95"/>
        <end position="118"/>
    </location>
</feature>
<feature type="transmembrane region" description="Helical" evidence="1">
    <location>
        <begin position="12"/>
        <end position="31"/>
    </location>
</feature>
<protein>
    <submittedName>
        <fullName evidence="2">Uncharacterized protein</fullName>
    </submittedName>
</protein>
<keyword evidence="1" id="KW-0472">Membrane</keyword>
<evidence type="ECO:0000313" key="2">
    <source>
        <dbReference type="EMBL" id="MCM1987446.1"/>
    </source>
</evidence>
<reference evidence="2" key="1">
    <citation type="journal article" date="2021" name="mSystems">
        <title>Bacteria and Archaea Synergistically Convert Glycine Betaine to Biogenic Methane in the Formosa Cold Seep of the South China Sea.</title>
        <authorList>
            <person name="Li L."/>
            <person name="Zhang W."/>
            <person name="Zhang S."/>
            <person name="Song L."/>
            <person name="Sun Q."/>
            <person name="Zhang H."/>
            <person name="Xiang H."/>
            <person name="Dong X."/>
        </authorList>
    </citation>
    <scope>NUCLEOTIDE SEQUENCE</scope>
    <source>
        <strain evidence="2">LLY</strain>
    </source>
</reference>
<keyword evidence="1" id="KW-0812">Transmembrane</keyword>
<feature type="transmembrane region" description="Helical" evidence="1">
    <location>
        <begin position="124"/>
        <end position="144"/>
    </location>
</feature>
<evidence type="ECO:0000256" key="1">
    <source>
        <dbReference type="SAM" id="Phobius"/>
    </source>
</evidence>
<name>A0A9E5DBS9_9EURY</name>
<accession>A0A9E5DBS9</accession>
<keyword evidence="3" id="KW-1185">Reference proteome</keyword>
<dbReference type="RefSeq" id="WP_250868802.1">
    <property type="nucleotide sequence ID" value="NZ_JAGSOI010000049.1"/>
</dbReference>
<dbReference type="EMBL" id="JAGSOI010000049">
    <property type="protein sequence ID" value="MCM1987446.1"/>
    <property type="molecule type" value="Genomic_DNA"/>
</dbReference>
<sequence>MNILNKSIGRFPLGIWIAIIALLSLFLAWFMQAYSLLNWDIAVDIGFQNERFTGDAVERTWAHESWGVAVADMLWAMPLGIVALIGLLRKRSYGFAAGLMELSIGVYFPLVFAFQRWMSNPETVTIAIFLWTIPSLLGIIGLWANREYFEKY</sequence>
<reference evidence="2" key="2">
    <citation type="submission" date="2021-04" db="EMBL/GenBank/DDBJ databases">
        <authorList>
            <person name="Dong X."/>
        </authorList>
    </citation>
    <scope>NUCLEOTIDE SEQUENCE</scope>
    <source>
        <strain evidence="2">LLY</strain>
    </source>
</reference>
<gene>
    <name evidence="2" type="ORF">KDK67_10710</name>
</gene>
<comment type="caution">
    <text evidence="2">The sequence shown here is derived from an EMBL/GenBank/DDBJ whole genome shotgun (WGS) entry which is preliminary data.</text>
</comment>
<dbReference type="AlphaFoldDB" id="A0A9E5DBS9"/>
<dbReference type="Proteomes" id="UP001056766">
    <property type="component" value="Unassembled WGS sequence"/>
</dbReference>
<organism evidence="2 3">
    <name type="scientific">Methanococcoides seepicolus</name>
    <dbReference type="NCBI Taxonomy" id="2828780"/>
    <lineage>
        <taxon>Archaea</taxon>
        <taxon>Methanobacteriati</taxon>
        <taxon>Methanobacteriota</taxon>
        <taxon>Stenosarchaea group</taxon>
        <taxon>Methanomicrobia</taxon>
        <taxon>Methanosarcinales</taxon>
        <taxon>Methanosarcinaceae</taxon>
        <taxon>Methanococcoides</taxon>
    </lineage>
</organism>
<evidence type="ECO:0000313" key="3">
    <source>
        <dbReference type="Proteomes" id="UP001056766"/>
    </source>
</evidence>
<feature type="transmembrane region" description="Helical" evidence="1">
    <location>
        <begin position="66"/>
        <end position="88"/>
    </location>
</feature>
<keyword evidence="1" id="KW-1133">Transmembrane helix</keyword>
<proteinExistence type="predicted"/>